<dbReference type="Gene3D" id="1.10.3680.10">
    <property type="entry name" value="TerB-like"/>
    <property type="match status" value="1"/>
</dbReference>
<name>A0A1H0GU56_9GAMM</name>
<organism evidence="2 3">
    <name type="scientific">Halomonas shengliensis</name>
    <dbReference type="NCBI Taxonomy" id="419597"/>
    <lineage>
        <taxon>Bacteria</taxon>
        <taxon>Pseudomonadati</taxon>
        <taxon>Pseudomonadota</taxon>
        <taxon>Gammaproteobacteria</taxon>
        <taxon>Oceanospirillales</taxon>
        <taxon>Halomonadaceae</taxon>
        <taxon>Halomonas</taxon>
    </lineage>
</organism>
<dbReference type="InterPro" id="IPR007791">
    <property type="entry name" value="DjlA_N"/>
</dbReference>
<proteinExistence type="predicted"/>
<dbReference type="EMBL" id="FNIV01000003">
    <property type="protein sequence ID" value="SDO10322.1"/>
    <property type="molecule type" value="Genomic_DNA"/>
</dbReference>
<sequence>MLANIQRFFQEMLSEGEAGAGHETPSLELAAAALLCEVMRADYEVTDDELTALRRLLREHLELGDEAIDELMTLAREEVDDAVDHYQFVSLIREHYAYGRRVELVQMMWALALADGEHHHLEEHRIRQLADLLHVSHSDFIRTKLRVQEANDTTG</sequence>
<dbReference type="AlphaFoldDB" id="A0A1H0GU56"/>
<reference evidence="3" key="1">
    <citation type="submission" date="2016-10" db="EMBL/GenBank/DDBJ databases">
        <authorList>
            <person name="Varghese N."/>
            <person name="Submissions S."/>
        </authorList>
    </citation>
    <scope>NUCLEOTIDE SEQUENCE [LARGE SCALE GENOMIC DNA]</scope>
    <source>
        <strain evidence="3">CGMCC 1.6444</strain>
    </source>
</reference>
<dbReference type="SUPFAM" id="SSF158682">
    <property type="entry name" value="TerB-like"/>
    <property type="match status" value="1"/>
</dbReference>
<dbReference type="Proteomes" id="UP000199075">
    <property type="component" value="Unassembled WGS sequence"/>
</dbReference>
<gene>
    <name evidence="2" type="ORF">SAMN04487957_103349</name>
</gene>
<feature type="domain" description="Co-chaperone DjlA N-terminal" evidence="1">
    <location>
        <begin position="28"/>
        <end position="144"/>
    </location>
</feature>
<dbReference type="CDD" id="cd07313">
    <property type="entry name" value="terB_like_2"/>
    <property type="match status" value="1"/>
</dbReference>
<dbReference type="InterPro" id="IPR029024">
    <property type="entry name" value="TerB-like"/>
</dbReference>
<evidence type="ECO:0000259" key="1">
    <source>
        <dbReference type="Pfam" id="PF05099"/>
    </source>
</evidence>
<dbReference type="STRING" id="419597.SAMN04487957_103349"/>
<keyword evidence="3" id="KW-1185">Reference proteome</keyword>
<evidence type="ECO:0000313" key="3">
    <source>
        <dbReference type="Proteomes" id="UP000199075"/>
    </source>
</evidence>
<accession>A0A1H0GU56</accession>
<dbReference type="RefSeq" id="WP_089677631.1">
    <property type="nucleotide sequence ID" value="NZ_FNIV01000003.1"/>
</dbReference>
<protein>
    <submittedName>
        <fullName evidence="2">Uncharacterized conserved protein, tellurite resistance protein B (TerB) family</fullName>
    </submittedName>
</protein>
<dbReference type="OrthoDB" id="5294347at2"/>
<evidence type="ECO:0000313" key="2">
    <source>
        <dbReference type="EMBL" id="SDO10322.1"/>
    </source>
</evidence>
<dbReference type="Pfam" id="PF05099">
    <property type="entry name" value="TerB"/>
    <property type="match status" value="1"/>
</dbReference>